<feature type="domain" description="Major facilitator superfamily (MFS) profile" evidence="6">
    <location>
        <begin position="20"/>
        <end position="476"/>
    </location>
</feature>
<keyword evidence="4 5" id="KW-0472">Membrane</keyword>
<dbReference type="InterPro" id="IPR005828">
    <property type="entry name" value="MFS_sugar_transport-like"/>
</dbReference>
<feature type="transmembrane region" description="Helical" evidence="5">
    <location>
        <begin position="360"/>
        <end position="379"/>
    </location>
</feature>
<feature type="transmembrane region" description="Helical" evidence="5">
    <location>
        <begin position="448"/>
        <end position="472"/>
    </location>
</feature>
<gene>
    <name evidence="7" type="primary">slc22a-5</name>
</gene>
<dbReference type="OMA" id="MMACISS"/>
<dbReference type="EMBL" id="KT163603">
    <property type="protein sequence ID" value="AKN21553.1"/>
    <property type="molecule type" value="mRNA"/>
</dbReference>
<reference evidence="7" key="1">
    <citation type="journal article" date="2015" name="Elife">
        <title>Stem cells and fluid flow drive cyst formation in an invertebrate excretory organ.</title>
        <authorList>
            <person name="Thi-Kim Vu H."/>
            <person name="Rink J.C."/>
            <person name="McKinney S.A."/>
            <person name="McClain M."/>
            <person name="Lakshmanaperumal N."/>
            <person name="Alexander R."/>
            <person name="Sanchez Alvarado A."/>
        </authorList>
    </citation>
    <scope>NUCLEOTIDE SEQUENCE</scope>
</reference>
<organism evidence="7">
    <name type="scientific">Schmidtea mediterranea</name>
    <name type="common">Freshwater planarian flatworm</name>
    <dbReference type="NCBI Taxonomy" id="79327"/>
    <lineage>
        <taxon>Eukaryota</taxon>
        <taxon>Metazoa</taxon>
        <taxon>Spiralia</taxon>
        <taxon>Lophotrochozoa</taxon>
        <taxon>Platyhelminthes</taxon>
        <taxon>Rhabditophora</taxon>
        <taxon>Seriata</taxon>
        <taxon>Tricladida</taxon>
        <taxon>Continenticola</taxon>
        <taxon>Geoplanoidea</taxon>
        <taxon>Dugesiidae</taxon>
        <taxon>Schmidtea</taxon>
    </lineage>
</organism>
<evidence type="ECO:0000259" key="6">
    <source>
        <dbReference type="PROSITE" id="PS50850"/>
    </source>
</evidence>
<proteinExistence type="evidence at transcript level"/>
<comment type="subcellular location">
    <subcellularLocation>
        <location evidence="1">Membrane</location>
        <topology evidence="1">Multi-pass membrane protein</topology>
    </subcellularLocation>
</comment>
<evidence type="ECO:0000256" key="2">
    <source>
        <dbReference type="ARBA" id="ARBA00022692"/>
    </source>
</evidence>
<keyword evidence="2 5" id="KW-0812">Transmembrane</keyword>
<protein>
    <submittedName>
        <fullName evidence="7">Slc22a-5</fullName>
    </submittedName>
</protein>
<dbReference type="GO" id="GO:0016020">
    <property type="term" value="C:membrane"/>
    <property type="evidence" value="ECO:0007669"/>
    <property type="project" value="UniProtKB-SubCell"/>
</dbReference>
<evidence type="ECO:0000256" key="5">
    <source>
        <dbReference type="SAM" id="Phobius"/>
    </source>
</evidence>
<evidence type="ECO:0000256" key="3">
    <source>
        <dbReference type="ARBA" id="ARBA00022989"/>
    </source>
</evidence>
<feature type="transmembrane region" description="Helical" evidence="5">
    <location>
        <begin position="200"/>
        <end position="217"/>
    </location>
</feature>
<feature type="transmembrane region" description="Helical" evidence="5">
    <location>
        <begin position="385"/>
        <end position="412"/>
    </location>
</feature>
<dbReference type="OrthoDB" id="10021984at2759"/>
<keyword evidence="3 5" id="KW-1133">Transmembrane helix</keyword>
<dbReference type="AlphaFoldDB" id="A0A0H3YK93"/>
<feature type="transmembrane region" description="Helical" evidence="5">
    <location>
        <begin position="424"/>
        <end position="442"/>
    </location>
</feature>
<feature type="transmembrane region" description="Helical" evidence="5">
    <location>
        <begin position="332"/>
        <end position="353"/>
    </location>
</feature>
<feature type="transmembrane region" description="Helical" evidence="5">
    <location>
        <begin position="223"/>
        <end position="241"/>
    </location>
</feature>
<feature type="transmembrane region" description="Helical" evidence="5">
    <location>
        <begin position="109"/>
        <end position="128"/>
    </location>
</feature>
<dbReference type="PANTHER" id="PTHR24064">
    <property type="entry name" value="SOLUTE CARRIER FAMILY 22 MEMBER"/>
    <property type="match status" value="1"/>
</dbReference>
<feature type="transmembrane region" description="Helical" evidence="5">
    <location>
        <begin position="303"/>
        <end position="320"/>
    </location>
</feature>
<dbReference type="InterPro" id="IPR036259">
    <property type="entry name" value="MFS_trans_sf"/>
</dbReference>
<accession>A0A0H3YK93</accession>
<name>A0A0H3YK93_SCHMD</name>
<dbReference type="Pfam" id="PF00083">
    <property type="entry name" value="Sugar_tr"/>
    <property type="match status" value="1"/>
</dbReference>
<dbReference type="InterPro" id="IPR020846">
    <property type="entry name" value="MFS_dom"/>
</dbReference>
<sequence length="515" mass="58806">MNYEEAISEIQGNERFNVLALLTLSMMACISSMDINSIVFIGHTPSYKCVDPIFNQTQLTWTVKECQAIARSENGTNHTIYCRNWKYNKTDMTNTISTEFNLVCNKKKYVTLMNTMFFVGMSVGNFIAICGDKIGRMRLIHLAVIWEIIINICLPFATNIWLIILLRFLSGLGTGKIYQGLCYLTEIVSIKRRSLYTNNYWILYVLGYMLIPGLAYGTKDWRLSRHLMNFPLLFYLTYFLLPESPRWLGIGGKFKKAITNLLLIAKYNGKIFPENKFDSLIITKQKLGNITDIFGSKIMRLKMFVLIFVHGTISVSYFGLSINESFLSSNIFLNVFIQGLLETFTGPVAWIMSSKLNRRVSMLINFLICSVCLMLNNFYSFNNIIVSIVISTLGSIGKFALTTAYCICDMYLNEVFPTPIRNMSIFIILGIASIFTVFAPSINGIDEFIPYFSCSCYSVMCLISGLLIYFFLPETKGCPLPQTLEEGNELRKGNENNYCNMILKHDELYNCKTKL</sequence>
<evidence type="ECO:0000313" key="7">
    <source>
        <dbReference type="EMBL" id="AKN21553.1"/>
    </source>
</evidence>
<feature type="transmembrane region" description="Helical" evidence="5">
    <location>
        <begin position="148"/>
        <end position="169"/>
    </location>
</feature>
<evidence type="ECO:0000256" key="1">
    <source>
        <dbReference type="ARBA" id="ARBA00004141"/>
    </source>
</evidence>
<dbReference type="SUPFAM" id="SSF103473">
    <property type="entry name" value="MFS general substrate transporter"/>
    <property type="match status" value="1"/>
</dbReference>
<dbReference type="PROSITE" id="PS50850">
    <property type="entry name" value="MFS"/>
    <property type="match status" value="1"/>
</dbReference>
<evidence type="ECO:0000256" key="4">
    <source>
        <dbReference type="ARBA" id="ARBA00023136"/>
    </source>
</evidence>
<dbReference type="GO" id="GO:0022857">
    <property type="term" value="F:transmembrane transporter activity"/>
    <property type="evidence" value="ECO:0007669"/>
    <property type="project" value="InterPro"/>
</dbReference>
<dbReference type="Gene3D" id="1.20.1250.20">
    <property type="entry name" value="MFS general substrate transporter like domains"/>
    <property type="match status" value="1"/>
</dbReference>